<name>A0A0U1CX08_9MYCO</name>
<proteinExistence type="predicted"/>
<keyword evidence="2" id="KW-1185">Reference proteome</keyword>
<dbReference type="EMBL" id="CTEC01000001">
    <property type="protein sequence ID" value="CQD03624.1"/>
    <property type="molecule type" value="Genomic_DNA"/>
</dbReference>
<gene>
    <name evidence="1" type="ORF">BN000_00605</name>
</gene>
<dbReference type="AlphaFoldDB" id="A0A0U1CX08"/>
<reference evidence="2" key="1">
    <citation type="submission" date="2015-03" db="EMBL/GenBank/DDBJ databases">
        <authorList>
            <person name="Urmite Genomes"/>
        </authorList>
    </citation>
    <scope>NUCLEOTIDE SEQUENCE [LARGE SCALE GENOMIC DNA]</scope>
    <source>
        <strain evidence="2">CSUR P1344</strain>
    </source>
</reference>
<sequence>MFGPIKALGFGQAFDALAHLSAPAADRLWAETTYLAEIARNTADLRHLVEDTRNLINASAAPSTAQLAAVAEGPAWDELRAHTCAGHQTLTRDDLMDAARAVHAFSHQSHLHPAARPYWESLGARIENAAIAAAK</sequence>
<dbReference type="Proteomes" id="UP000199601">
    <property type="component" value="Unassembled WGS sequence"/>
</dbReference>
<organism evidence="1 2">
    <name type="scientific">Mycobacterium europaeum</name>
    <dbReference type="NCBI Taxonomy" id="761804"/>
    <lineage>
        <taxon>Bacteria</taxon>
        <taxon>Bacillati</taxon>
        <taxon>Actinomycetota</taxon>
        <taxon>Actinomycetes</taxon>
        <taxon>Mycobacteriales</taxon>
        <taxon>Mycobacteriaceae</taxon>
        <taxon>Mycobacterium</taxon>
        <taxon>Mycobacterium simiae complex</taxon>
    </lineage>
</organism>
<evidence type="ECO:0000313" key="2">
    <source>
        <dbReference type="Proteomes" id="UP000199601"/>
    </source>
</evidence>
<dbReference type="RefSeq" id="WP_090418256.1">
    <property type="nucleotide sequence ID" value="NZ_CTEC01000001.1"/>
</dbReference>
<accession>A0A0U1CX08</accession>
<protein>
    <submittedName>
        <fullName evidence="1">Uncharacterized protein</fullName>
    </submittedName>
</protein>
<evidence type="ECO:0000313" key="1">
    <source>
        <dbReference type="EMBL" id="CQD03624.1"/>
    </source>
</evidence>